<evidence type="ECO:0000313" key="4">
    <source>
        <dbReference type="EMBL" id="MFH8248736.1"/>
    </source>
</evidence>
<feature type="transmembrane region" description="Helical" evidence="2">
    <location>
        <begin position="66"/>
        <end position="83"/>
    </location>
</feature>
<feature type="region of interest" description="Disordered" evidence="1">
    <location>
        <begin position="124"/>
        <end position="144"/>
    </location>
</feature>
<dbReference type="Proteomes" id="UP001610861">
    <property type="component" value="Unassembled WGS sequence"/>
</dbReference>
<feature type="compositionally biased region" description="Basic and acidic residues" evidence="1">
    <location>
        <begin position="134"/>
        <end position="144"/>
    </location>
</feature>
<keyword evidence="3" id="KW-0732">Signal</keyword>
<gene>
    <name evidence="4" type="ORF">ACH3VR_00025</name>
</gene>
<keyword evidence="2" id="KW-0812">Transmembrane</keyword>
<keyword evidence="2" id="KW-1133">Transmembrane helix</keyword>
<dbReference type="EMBL" id="JBIQWL010000001">
    <property type="protein sequence ID" value="MFH8248736.1"/>
    <property type="molecule type" value="Genomic_DNA"/>
</dbReference>
<keyword evidence="2" id="KW-0472">Membrane</keyword>
<evidence type="ECO:0000256" key="1">
    <source>
        <dbReference type="SAM" id="MobiDB-lite"/>
    </source>
</evidence>
<keyword evidence="5" id="KW-1185">Reference proteome</keyword>
<feature type="signal peptide" evidence="3">
    <location>
        <begin position="1"/>
        <end position="26"/>
    </location>
</feature>
<dbReference type="RefSeq" id="WP_396638696.1">
    <property type="nucleotide sequence ID" value="NZ_JBIQWL010000001.1"/>
</dbReference>
<evidence type="ECO:0000256" key="3">
    <source>
        <dbReference type="SAM" id="SignalP"/>
    </source>
</evidence>
<feature type="chain" id="PRO_5047188685" evidence="3">
    <location>
        <begin position="27"/>
        <end position="144"/>
    </location>
</feature>
<protein>
    <submittedName>
        <fullName evidence="4">LPXTG cell wall anchor domain-containing protein</fullName>
    </submittedName>
</protein>
<sequence>MRRRTRVASAAVLAASSLAIASPALADDQDLGADGIVIRVMIQPIAQCVTACVDALPATGGGIPNAAVWVAAALVLSGLLIVLRRRRTRTRGDADQHRPRVPTAYYVVSDRRVRPTGVDFSIPTIPPASFAGGTDRDSERGDPW</sequence>
<evidence type="ECO:0000313" key="5">
    <source>
        <dbReference type="Proteomes" id="UP001610861"/>
    </source>
</evidence>
<accession>A0ABW7Q1M5</accession>
<dbReference type="NCBIfam" id="TIGR01167">
    <property type="entry name" value="LPXTG_anchor"/>
    <property type="match status" value="1"/>
</dbReference>
<evidence type="ECO:0000256" key="2">
    <source>
        <dbReference type="SAM" id="Phobius"/>
    </source>
</evidence>
<name>A0ABW7Q1M5_9MICO</name>
<reference evidence="4 5" key="1">
    <citation type="submission" date="2024-09" db="EMBL/GenBank/DDBJ databases">
        <authorList>
            <person name="Pan X."/>
        </authorList>
    </citation>
    <scope>NUCLEOTIDE SEQUENCE [LARGE SCALE GENOMIC DNA]</scope>
    <source>
        <strain evidence="4 5">B2969</strain>
    </source>
</reference>
<proteinExistence type="predicted"/>
<comment type="caution">
    <text evidence="4">The sequence shown here is derived from an EMBL/GenBank/DDBJ whole genome shotgun (WGS) entry which is preliminary data.</text>
</comment>
<organism evidence="4 5">
    <name type="scientific">Microbacterium alkaliflavum</name>
    <dbReference type="NCBI Taxonomy" id="3248839"/>
    <lineage>
        <taxon>Bacteria</taxon>
        <taxon>Bacillati</taxon>
        <taxon>Actinomycetota</taxon>
        <taxon>Actinomycetes</taxon>
        <taxon>Micrococcales</taxon>
        <taxon>Microbacteriaceae</taxon>
        <taxon>Microbacterium</taxon>
    </lineage>
</organism>